<dbReference type="AlphaFoldDB" id="A0A4Z2DZZ3"/>
<protein>
    <submittedName>
        <fullName evidence="1">Uncharacterized protein</fullName>
    </submittedName>
</protein>
<evidence type="ECO:0000313" key="2">
    <source>
        <dbReference type="Proteomes" id="UP000314294"/>
    </source>
</evidence>
<name>A0A4Z2DZZ3_9TELE</name>
<organism evidence="1 2">
    <name type="scientific">Liparis tanakae</name>
    <name type="common">Tanaka's snailfish</name>
    <dbReference type="NCBI Taxonomy" id="230148"/>
    <lineage>
        <taxon>Eukaryota</taxon>
        <taxon>Metazoa</taxon>
        <taxon>Chordata</taxon>
        <taxon>Craniata</taxon>
        <taxon>Vertebrata</taxon>
        <taxon>Euteleostomi</taxon>
        <taxon>Actinopterygii</taxon>
        <taxon>Neopterygii</taxon>
        <taxon>Teleostei</taxon>
        <taxon>Neoteleostei</taxon>
        <taxon>Acanthomorphata</taxon>
        <taxon>Eupercaria</taxon>
        <taxon>Perciformes</taxon>
        <taxon>Cottioidei</taxon>
        <taxon>Cottales</taxon>
        <taxon>Liparidae</taxon>
        <taxon>Liparis</taxon>
    </lineage>
</organism>
<dbReference type="Proteomes" id="UP000314294">
    <property type="component" value="Unassembled WGS sequence"/>
</dbReference>
<keyword evidence="2" id="KW-1185">Reference proteome</keyword>
<gene>
    <name evidence="1" type="ORF">EYF80_068166</name>
</gene>
<proteinExistence type="predicted"/>
<sequence length="35" mass="4197">MERQTYRTIITNKSKKKREQLMGFLKTCVCEICSE</sequence>
<accession>A0A4Z2DZZ3</accession>
<comment type="caution">
    <text evidence="1">The sequence shown here is derived from an EMBL/GenBank/DDBJ whole genome shotgun (WGS) entry which is preliminary data.</text>
</comment>
<reference evidence="1 2" key="1">
    <citation type="submission" date="2019-03" db="EMBL/GenBank/DDBJ databases">
        <title>First draft genome of Liparis tanakae, snailfish: a comprehensive survey of snailfish specific genes.</title>
        <authorList>
            <person name="Kim W."/>
            <person name="Song I."/>
            <person name="Jeong J.-H."/>
            <person name="Kim D."/>
            <person name="Kim S."/>
            <person name="Ryu S."/>
            <person name="Song J.Y."/>
            <person name="Lee S.K."/>
        </authorList>
    </citation>
    <scope>NUCLEOTIDE SEQUENCE [LARGE SCALE GENOMIC DNA]</scope>
    <source>
        <tissue evidence="1">Muscle</tissue>
    </source>
</reference>
<evidence type="ECO:0000313" key="1">
    <source>
        <dbReference type="EMBL" id="TNN21722.1"/>
    </source>
</evidence>
<dbReference type="EMBL" id="SRLO01026250">
    <property type="protein sequence ID" value="TNN21722.1"/>
    <property type="molecule type" value="Genomic_DNA"/>
</dbReference>